<dbReference type="Pfam" id="PF21686">
    <property type="entry name" value="LigD_Prim-Pol"/>
    <property type="match status" value="1"/>
</dbReference>
<dbReference type="PANTHER" id="PTHR42705:SF3">
    <property type="entry name" value="ATP-DEPENDENT DNA LIGASE"/>
    <property type="match status" value="1"/>
</dbReference>
<dbReference type="InterPro" id="IPR014145">
    <property type="entry name" value="LigD_pol_dom"/>
</dbReference>
<feature type="non-terminal residue" evidence="2">
    <location>
        <position position="1"/>
    </location>
</feature>
<organism evidence="2 3">
    <name type="scientific">Rhodococcus chondri</name>
    <dbReference type="NCBI Taxonomy" id="3065941"/>
    <lineage>
        <taxon>Bacteria</taxon>
        <taxon>Bacillati</taxon>
        <taxon>Actinomycetota</taxon>
        <taxon>Actinomycetes</taxon>
        <taxon>Mycobacteriales</taxon>
        <taxon>Nocardiaceae</taxon>
        <taxon>Rhodococcus</taxon>
    </lineage>
</organism>
<comment type="caution">
    <text evidence="2">The sequence shown here is derived from an EMBL/GenBank/DDBJ whole genome shotgun (WGS) entry which is preliminary data.</text>
</comment>
<evidence type="ECO:0000313" key="3">
    <source>
        <dbReference type="Proteomes" id="UP001331936"/>
    </source>
</evidence>
<evidence type="ECO:0000313" key="2">
    <source>
        <dbReference type="EMBL" id="MEE2034598.1"/>
    </source>
</evidence>
<gene>
    <name evidence="2" type="ORF">Q8814_21180</name>
</gene>
<dbReference type="GO" id="GO:0016874">
    <property type="term" value="F:ligase activity"/>
    <property type="evidence" value="ECO:0007669"/>
    <property type="project" value="UniProtKB-KW"/>
</dbReference>
<reference evidence="2 3" key="1">
    <citation type="submission" date="2023-08" db="EMBL/GenBank/DDBJ databases">
        <authorList>
            <person name="Girao M."/>
            <person name="Carvalho M.F."/>
        </authorList>
    </citation>
    <scope>NUCLEOTIDE SEQUENCE [LARGE SCALE GENOMIC DNA]</scope>
    <source>
        <strain evidence="2 3">CC-R104</strain>
    </source>
</reference>
<accession>A0ABU7JX47</accession>
<dbReference type="Gene3D" id="3.90.920.10">
    <property type="entry name" value="DNA primase, PRIM domain"/>
    <property type="match status" value="1"/>
</dbReference>
<evidence type="ECO:0000259" key="1">
    <source>
        <dbReference type="Pfam" id="PF21686"/>
    </source>
</evidence>
<sequence length="83" mass="9075">TIASAYSVRGVPEATVSTPVTWDEIDDVEPQDLRMDTVPSRFARLGDLHAGIDDAVFSLGTLLEWAERDEAEGAEDTAPQEDR</sequence>
<feature type="domain" description="DNA ligase D polymerase" evidence="1">
    <location>
        <begin position="1"/>
        <end position="49"/>
    </location>
</feature>
<keyword evidence="3" id="KW-1185">Reference proteome</keyword>
<protein>
    <submittedName>
        <fullName evidence="2">ATP-dependent DNA ligase</fullName>
    </submittedName>
</protein>
<dbReference type="EMBL" id="JAUZMZ010000161">
    <property type="protein sequence ID" value="MEE2034598.1"/>
    <property type="molecule type" value="Genomic_DNA"/>
</dbReference>
<proteinExistence type="predicted"/>
<dbReference type="InterPro" id="IPR052171">
    <property type="entry name" value="NHEJ_LigD"/>
</dbReference>
<keyword evidence="2" id="KW-0436">Ligase</keyword>
<dbReference type="PANTHER" id="PTHR42705">
    <property type="entry name" value="BIFUNCTIONAL NON-HOMOLOGOUS END JOINING PROTEIN LIGD"/>
    <property type="match status" value="1"/>
</dbReference>
<dbReference type="Proteomes" id="UP001331936">
    <property type="component" value="Unassembled WGS sequence"/>
</dbReference>
<name>A0ABU7JX47_9NOCA</name>